<proteinExistence type="predicted"/>
<feature type="transmembrane region" description="Helical" evidence="6">
    <location>
        <begin position="42"/>
        <end position="63"/>
    </location>
</feature>
<reference evidence="7" key="2">
    <citation type="submission" date="2021-04" db="EMBL/GenBank/DDBJ databases">
        <authorList>
            <person name="Gilroy R."/>
        </authorList>
    </citation>
    <scope>NUCLEOTIDE SEQUENCE</scope>
    <source>
        <strain evidence="7">ChiHjej11B10-19426</strain>
    </source>
</reference>
<evidence type="ECO:0000256" key="6">
    <source>
        <dbReference type="SAM" id="Phobius"/>
    </source>
</evidence>
<feature type="transmembrane region" description="Helical" evidence="6">
    <location>
        <begin position="265"/>
        <end position="287"/>
    </location>
</feature>
<organism evidence="7 8">
    <name type="scientific">Candidatus Tidjanibacter faecipullorum</name>
    <dbReference type="NCBI Taxonomy" id="2838766"/>
    <lineage>
        <taxon>Bacteria</taxon>
        <taxon>Pseudomonadati</taxon>
        <taxon>Bacteroidota</taxon>
        <taxon>Bacteroidia</taxon>
        <taxon>Bacteroidales</taxon>
        <taxon>Rikenellaceae</taxon>
        <taxon>Tidjanibacter</taxon>
    </lineage>
</organism>
<reference evidence="7" key="1">
    <citation type="journal article" date="2021" name="PeerJ">
        <title>Extensive microbial diversity within the chicken gut microbiome revealed by metagenomics and culture.</title>
        <authorList>
            <person name="Gilroy R."/>
            <person name="Ravi A."/>
            <person name="Getino M."/>
            <person name="Pursley I."/>
            <person name="Horton D.L."/>
            <person name="Alikhan N.F."/>
            <person name="Baker D."/>
            <person name="Gharbi K."/>
            <person name="Hall N."/>
            <person name="Watson M."/>
            <person name="Adriaenssens E.M."/>
            <person name="Foster-Nyarko E."/>
            <person name="Jarju S."/>
            <person name="Secka A."/>
            <person name="Antonio M."/>
            <person name="Oren A."/>
            <person name="Chaudhuri R.R."/>
            <person name="La Ragione R."/>
            <person name="Hildebrand F."/>
            <person name="Pallen M.J."/>
        </authorList>
    </citation>
    <scope>NUCLEOTIDE SEQUENCE</scope>
    <source>
        <strain evidence="7">ChiHjej11B10-19426</strain>
    </source>
</reference>
<dbReference type="PANTHER" id="PTHR30250">
    <property type="entry name" value="PST FAMILY PREDICTED COLANIC ACID TRANSPORTER"/>
    <property type="match status" value="1"/>
</dbReference>
<comment type="subcellular location">
    <subcellularLocation>
        <location evidence="1">Cell membrane</location>
        <topology evidence="1">Multi-pass membrane protein</topology>
    </subcellularLocation>
</comment>
<evidence type="ECO:0000256" key="4">
    <source>
        <dbReference type="ARBA" id="ARBA00022989"/>
    </source>
</evidence>
<feature type="transmembrane region" description="Helical" evidence="6">
    <location>
        <begin position="117"/>
        <end position="136"/>
    </location>
</feature>
<feature type="transmembrane region" description="Helical" evidence="6">
    <location>
        <begin position="189"/>
        <end position="209"/>
    </location>
</feature>
<gene>
    <name evidence="7" type="ORF">H9816_06350</name>
</gene>
<dbReference type="GO" id="GO:0005886">
    <property type="term" value="C:plasma membrane"/>
    <property type="evidence" value="ECO:0007669"/>
    <property type="project" value="UniProtKB-SubCell"/>
</dbReference>
<dbReference type="Proteomes" id="UP000824014">
    <property type="component" value="Unassembled WGS sequence"/>
</dbReference>
<dbReference type="AlphaFoldDB" id="A0A9D2DEV6"/>
<feature type="transmembrane region" description="Helical" evidence="6">
    <location>
        <begin position="458"/>
        <end position="476"/>
    </location>
</feature>
<comment type="caution">
    <text evidence="7">The sequence shown here is derived from an EMBL/GenBank/DDBJ whole genome shotgun (WGS) entry which is preliminary data.</text>
</comment>
<feature type="transmembrane region" description="Helical" evidence="6">
    <location>
        <begin position="308"/>
        <end position="326"/>
    </location>
</feature>
<feature type="transmembrane region" description="Helical" evidence="6">
    <location>
        <begin position="9"/>
        <end position="30"/>
    </location>
</feature>
<feature type="transmembrane region" description="Helical" evidence="6">
    <location>
        <begin position="400"/>
        <end position="420"/>
    </location>
</feature>
<evidence type="ECO:0000256" key="3">
    <source>
        <dbReference type="ARBA" id="ARBA00022692"/>
    </source>
</evidence>
<accession>A0A9D2DEV6</accession>
<evidence type="ECO:0000313" key="8">
    <source>
        <dbReference type="Proteomes" id="UP000824014"/>
    </source>
</evidence>
<dbReference type="Pfam" id="PF01943">
    <property type="entry name" value="Polysacc_synt"/>
    <property type="match status" value="1"/>
</dbReference>
<feature type="transmembrane region" description="Helical" evidence="6">
    <location>
        <begin position="148"/>
        <end position="169"/>
    </location>
</feature>
<feature type="transmembrane region" description="Helical" evidence="6">
    <location>
        <begin position="432"/>
        <end position="452"/>
    </location>
</feature>
<dbReference type="InterPro" id="IPR002797">
    <property type="entry name" value="Polysacc_synth"/>
</dbReference>
<feature type="transmembrane region" description="Helical" evidence="6">
    <location>
        <begin position="346"/>
        <end position="367"/>
    </location>
</feature>
<evidence type="ECO:0000256" key="1">
    <source>
        <dbReference type="ARBA" id="ARBA00004651"/>
    </source>
</evidence>
<protein>
    <submittedName>
        <fullName evidence="7">Oligosaccharide flippase family protein</fullName>
    </submittedName>
</protein>
<dbReference type="EMBL" id="DXCC01000020">
    <property type="protein sequence ID" value="HIZ15514.1"/>
    <property type="molecule type" value="Genomic_DNA"/>
</dbReference>
<feature type="transmembrane region" description="Helical" evidence="6">
    <location>
        <begin position="374"/>
        <end position="394"/>
    </location>
</feature>
<sequence length="494" mass="54494">MRRLAGQTVVYGISTVLVKLLNYVLTPYLTRVLGEAEYGVVTQFYAIIPLALVLLTMGLESGYFRFAGKAASEAEKKTVFDTAWTMVGSASGLFLLLVVLFNGPIARWMGYADHPSYIWMTGAIIALDAVSAVPFARLREQGRAGRYVLLRLVSVIVNLIACFFFYGWLPSLAASGVCTWAYDPQMGPGYVLVANLIASGVTLLLLLPSCGSLTPRGSRRLAAAMLAYSLPLLLSGIAGTANEFIDRQMLLWLLPGDRMETLAQLGIYGAALKLGVVMTLFTTMYRLAAEPFFLAEFKGDDFRTTNAVAMKYFIIVSILIVLFVAFYRDLFAYVLIGPKLRGGVWILPLVLVSNMLSGIVLNLSFWYKQTGKTIYAIWVTGTGLLFTVVFNILLVPALGYVGAAVARLLCELSMVVLSYLLNQKYCPVPYDLRGIGGYLLLGVVLYGAGWLCEGLPDWLRYLIYLLLVVIFAGYAVRRERIDLRGLVRSVLHRR</sequence>
<name>A0A9D2DEV6_9BACT</name>
<dbReference type="InterPro" id="IPR050833">
    <property type="entry name" value="Poly_Biosynth_Transport"/>
</dbReference>
<evidence type="ECO:0000256" key="5">
    <source>
        <dbReference type="ARBA" id="ARBA00023136"/>
    </source>
</evidence>
<keyword evidence="5 6" id="KW-0472">Membrane</keyword>
<dbReference type="PANTHER" id="PTHR30250:SF11">
    <property type="entry name" value="O-ANTIGEN TRANSPORTER-RELATED"/>
    <property type="match status" value="1"/>
</dbReference>
<feature type="transmembrane region" description="Helical" evidence="6">
    <location>
        <begin position="221"/>
        <end position="245"/>
    </location>
</feature>
<evidence type="ECO:0000256" key="2">
    <source>
        <dbReference type="ARBA" id="ARBA00022475"/>
    </source>
</evidence>
<keyword evidence="2" id="KW-1003">Cell membrane</keyword>
<keyword evidence="3 6" id="KW-0812">Transmembrane</keyword>
<feature type="transmembrane region" description="Helical" evidence="6">
    <location>
        <begin position="83"/>
        <end position="105"/>
    </location>
</feature>
<keyword evidence="4 6" id="KW-1133">Transmembrane helix</keyword>
<evidence type="ECO:0000313" key="7">
    <source>
        <dbReference type="EMBL" id="HIZ15514.1"/>
    </source>
</evidence>